<evidence type="ECO:0000313" key="1">
    <source>
        <dbReference type="EMBL" id="TPG66071.1"/>
    </source>
</evidence>
<comment type="caution">
    <text evidence="1">The sequence shown here is derived from an EMBL/GenBank/DDBJ whole genome shotgun (WGS) entry which is preliminary data.</text>
</comment>
<dbReference type="OrthoDB" id="964718at2"/>
<name>A0A502GVS9_9BACT</name>
<keyword evidence="2" id="KW-1185">Reference proteome</keyword>
<dbReference type="RefSeq" id="WP_140466793.1">
    <property type="nucleotide sequence ID" value="NZ_RCYZ01000004.1"/>
</dbReference>
<sequence length="147" mass="16282">MSLARLDAIAAALKALPRLLSAATVQVVSDNTGVLELDNIHQLEEGLDADGRDITPEYTPFTVELKQEKGQPSDRVTLKDSGEFYRGLVARVRGPELEMVGTDEKTAELQQKYGDAVVGLSDESLDDFRETYVRPELEYKTREILGL</sequence>
<proteinExistence type="predicted"/>
<protein>
    <submittedName>
        <fullName evidence="1">Uncharacterized protein</fullName>
    </submittedName>
</protein>
<reference evidence="1 2" key="1">
    <citation type="journal article" date="2019" name="Environ. Microbiol.">
        <title>Species interactions and distinct microbial communities in high Arctic permafrost affected cryosols are associated with the CH4 and CO2 gas fluxes.</title>
        <authorList>
            <person name="Altshuler I."/>
            <person name="Hamel J."/>
            <person name="Turney S."/>
            <person name="Magnuson E."/>
            <person name="Levesque R."/>
            <person name="Greer C."/>
            <person name="Whyte L.G."/>
        </authorList>
    </citation>
    <scope>NUCLEOTIDE SEQUENCE [LARGE SCALE GENOMIC DNA]</scope>
    <source>
        <strain evidence="1 2">S9.2P</strain>
    </source>
</reference>
<dbReference type="AlphaFoldDB" id="A0A502GVS9"/>
<dbReference type="EMBL" id="RCYZ01000004">
    <property type="protein sequence ID" value="TPG66071.1"/>
    <property type="molecule type" value="Genomic_DNA"/>
</dbReference>
<accession>A0A502GVS9</accession>
<dbReference type="Proteomes" id="UP000317646">
    <property type="component" value="Unassembled WGS sequence"/>
</dbReference>
<evidence type="ECO:0000313" key="2">
    <source>
        <dbReference type="Proteomes" id="UP000317646"/>
    </source>
</evidence>
<organism evidence="1 2">
    <name type="scientific">Hymenobacter nivis</name>
    <dbReference type="NCBI Taxonomy" id="1850093"/>
    <lineage>
        <taxon>Bacteria</taxon>
        <taxon>Pseudomonadati</taxon>
        <taxon>Bacteroidota</taxon>
        <taxon>Cytophagia</taxon>
        <taxon>Cytophagales</taxon>
        <taxon>Hymenobacteraceae</taxon>
        <taxon>Hymenobacter</taxon>
    </lineage>
</organism>
<gene>
    <name evidence="1" type="ORF">EAH73_11925</name>
</gene>